<dbReference type="Pfam" id="PF00392">
    <property type="entry name" value="GntR"/>
    <property type="match status" value="1"/>
</dbReference>
<sequence length="246" mass="26947">MTAKISPIPAETAGLARYAALANALQSRLVQGEWPAGCALPSEQTLASEHQVALGTMRRALQLLEERGLVDRIHGKGTFVRHGLAGATMLRFFRFGQNHGEVPASTILSRKTTTANAEVAAALQIPVKSDVLAIQRLRAYDGEPCLLEEIWLPLDRFEALRDLDPSQWAVLLYPFYYETAGIQVMRAVDQISFAALTAQQARRLNLPAGHPCAVVRRVATDIQGSIVEFRISRGDAYAFTYSATIT</sequence>
<evidence type="ECO:0000256" key="3">
    <source>
        <dbReference type="ARBA" id="ARBA00023163"/>
    </source>
</evidence>
<dbReference type="InterPro" id="IPR036388">
    <property type="entry name" value="WH-like_DNA-bd_sf"/>
</dbReference>
<organism evidence="5 6">
    <name type="scientific">Pigmentiphaga soli</name>
    <dbReference type="NCBI Taxonomy" id="1007095"/>
    <lineage>
        <taxon>Bacteria</taxon>
        <taxon>Pseudomonadati</taxon>
        <taxon>Pseudomonadota</taxon>
        <taxon>Betaproteobacteria</taxon>
        <taxon>Burkholderiales</taxon>
        <taxon>Alcaligenaceae</taxon>
        <taxon>Pigmentiphaga</taxon>
    </lineage>
</organism>
<dbReference type="RefSeq" id="WP_345245361.1">
    <property type="nucleotide sequence ID" value="NZ_BAABFO010000001.1"/>
</dbReference>
<evidence type="ECO:0000259" key="4">
    <source>
        <dbReference type="PROSITE" id="PS50949"/>
    </source>
</evidence>
<dbReference type="InterPro" id="IPR000524">
    <property type="entry name" value="Tscrpt_reg_HTH_GntR"/>
</dbReference>
<evidence type="ECO:0000313" key="5">
    <source>
        <dbReference type="EMBL" id="GAA4322065.1"/>
    </source>
</evidence>
<dbReference type="Pfam" id="PF07702">
    <property type="entry name" value="UTRA"/>
    <property type="match status" value="1"/>
</dbReference>
<dbReference type="Proteomes" id="UP001501671">
    <property type="component" value="Unassembled WGS sequence"/>
</dbReference>
<dbReference type="SUPFAM" id="SSF46785">
    <property type="entry name" value="Winged helix' DNA-binding domain"/>
    <property type="match status" value="1"/>
</dbReference>
<keyword evidence="2" id="KW-0238">DNA-binding</keyword>
<dbReference type="InterPro" id="IPR050679">
    <property type="entry name" value="Bact_HTH_transcr_reg"/>
</dbReference>
<dbReference type="InterPro" id="IPR011663">
    <property type="entry name" value="UTRA"/>
</dbReference>
<keyword evidence="3" id="KW-0804">Transcription</keyword>
<evidence type="ECO:0000256" key="2">
    <source>
        <dbReference type="ARBA" id="ARBA00023125"/>
    </source>
</evidence>
<dbReference type="CDD" id="cd07377">
    <property type="entry name" value="WHTH_GntR"/>
    <property type="match status" value="1"/>
</dbReference>
<dbReference type="SMART" id="SM00345">
    <property type="entry name" value="HTH_GNTR"/>
    <property type="match status" value="1"/>
</dbReference>
<dbReference type="InterPro" id="IPR036390">
    <property type="entry name" value="WH_DNA-bd_sf"/>
</dbReference>
<keyword evidence="1" id="KW-0805">Transcription regulation</keyword>
<dbReference type="Gene3D" id="3.40.1410.10">
    <property type="entry name" value="Chorismate lyase-like"/>
    <property type="match status" value="1"/>
</dbReference>
<dbReference type="SMART" id="SM00866">
    <property type="entry name" value="UTRA"/>
    <property type="match status" value="1"/>
</dbReference>
<comment type="caution">
    <text evidence="5">The sequence shown here is derived from an EMBL/GenBank/DDBJ whole genome shotgun (WGS) entry which is preliminary data.</text>
</comment>
<dbReference type="PANTHER" id="PTHR44846">
    <property type="entry name" value="MANNOSYL-D-GLYCERATE TRANSPORT/METABOLISM SYSTEM REPRESSOR MNGR-RELATED"/>
    <property type="match status" value="1"/>
</dbReference>
<proteinExistence type="predicted"/>
<feature type="domain" description="HTH gntR-type" evidence="4">
    <location>
        <begin position="15"/>
        <end position="83"/>
    </location>
</feature>
<dbReference type="Gene3D" id="1.10.10.10">
    <property type="entry name" value="Winged helix-like DNA-binding domain superfamily/Winged helix DNA-binding domain"/>
    <property type="match status" value="1"/>
</dbReference>
<protein>
    <submittedName>
        <fullName evidence="5">GntR family transcriptional regulator</fullName>
    </submittedName>
</protein>
<dbReference type="EMBL" id="BAABFO010000001">
    <property type="protein sequence ID" value="GAA4322065.1"/>
    <property type="molecule type" value="Genomic_DNA"/>
</dbReference>
<gene>
    <name evidence="5" type="ORF">GCM10023144_01750</name>
</gene>
<evidence type="ECO:0000256" key="1">
    <source>
        <dbReference type="ARBA" id="ARBA00023015"/>
    </source>
</evidence>
<accession>A0ABP8GD36</accession>
<name>A0ABP8GD36_9BURK</name>
<dbReference type="PANTHER" id="PTHR44846:SF1">
    <property type="entry name" value="MANNOSYL-D-GLYCERATE TRANSPORT_METABOLISM SYSTEM REPRESSOR MNGR-RELATED"/>
    <property type="match status" value="1"/>
</dbReference>
<dbReference type="InterPro" id="IPR028978">
    <property type="entry name" value="Chorismate_lyase_/UTRA_dom_sf"/>
</dbReference>
<keyword evidence="6" id="KW-1185">Reference proteome</keyword>
<reference evidence="6" key="1">
    <citation type="journal article" date="2019" name="Int. J. Syst. Evol. Microbiol.">
        <title>The Global Catalogue of Microorganisms (GCM) 10K type strain sequencing project: providing services to taxonomists for standard genome sequencing and annotation.</title>
        <authorList>
            <consortium name="The Broad Institute Genomics Platform"/>
            <consortium name="The Broad Institute Genome Sequencing Center for Infectious Disease"/>
            <person name="Wu L."/>
            <person name="Ma J."/>
        </authorList>
    </citation>
    <scope>NUCLEOTIDE SEQUENCE [LARGE SCALE GENOMIC DNA]</scope>
    <source>
        <strain evidence="6">JCM 17666</strain>
    </source>
</reference>
<dbReference type="SUPFAM" id="SSF64288">
    <property type="entry name" value="Chorismate lyase-like"/>
    <property type="match status" value="1"/>
</dbReference>
<dbReference type="PROSITE" id="PS50949">
    <property type="entry name" value="HTH_GNTR"/>
    <property type="match status" value="1"/>
</dbReference>
<evidence type="ECO:0000313" key="6">
    <source>
        <dbReference type="Proteomes" id="UP001501671"/>
    </source>
</evidence>